<dbReference type="SMART" id="SM01204">
    <property type="entry name" value="FIST_C"/>
    <property type="match status" value="1"/>
</dbReference>
<feature type="domain" description="FIST C-domain" evidence="3">
    <location>
        <begin position="232"/>
        <end position="376"/>
    </location>
</feature>
<evidence type="ECO:0000313" key="5">
    <source>
        <dbReference type="Proteomes" id="UP001519332"/>
    </source>
</evidence>
<organism evidence="4 5">
    <name type="scientific">Kibdelosporangium banguiense</name>
    <dbReference type="NCBI Taxonomy" id="1365924"/>
    <lineage>
        <taxon>Bacteria</taxon>
        <taxon>Bacillati</taxon>
        <taxon>Actinomycetota</taxon>
        <taxon>Actinomycetes</taxon>
        <taxon>Pseudonocardiales</taxon>
        <taxon>Pseudonocardiaceae</taxon>
        <taxon>Kibdelosporangium</taxon>
    </lineage>
</organism>
<accession>A0ABS4U1N3</accession>
<feature type="domain" description="FIST" evidence="2">
    <location>
        <begin position="38"/>
        <end position="231"/>
    </location>
</feature>
<evidence type="ECO:0000313" key="4">
    <source>
        <dbReference type="EMBL" id="MBP2330101.1"/>
    </source>
</evidence>
<evidence type="ECO:0008006" key="6">
    <source>
        <dbReference type="Google" id="ProtNLM"/>
    </source>
</evidence>
<dbReference type="Pfam" id="PF08495">
    <property type="entry name" value="FIST"/>
    <property type="match status" value="1"/>
</dbReference>
<dbReference type="PANTHER" id="PTHR40252">
    <property type="entry name" value="BLR0328 PROTEIN"/>
    <property type="match status" value="1"/>
</dbReference>
<evidence type="ECO:0000259" key="3">
    <source>
        <dbReference type="SMART" id="SM01204"/>
    </source>
</evidence>
<evidence type="ECO:0000256" key="1">
    <source>
        <dbReference type="SAM" id="MobiDB-lite"/>
    </source>
</evidence>
<dbReference type="RefSeq" id="WP_209646763.1">
    <property type="nucleotide sequence ID" value="NZ_JAGINW010000001.1"/>
</dbReference>
<dbReference type="PANTHER" id="PTHR40252:SF2">
    <property type="entry name" value="BLR0328 PROTEIN"/>
    <property type="match status" value="1"/>
</dbReference>
<evidence type="ECO:0000259" key="2">
    <source>
        <dbReference type="SMART" id="SM00897"/>
    </source>
</evidence>
<protein>
    <recommendedName>
        <fullName evidence="6">FIST domain-containing protein</fullName>
    </recommendedName>
</protein>
<dbReference type="Proteomes" id="UP001519332">
    <property type="component" value="Unassembled WGS sequence"/>
</dbReference>
<dbReference type="InterPro" id="IPR019494">
    <property type="entry name" value="FIST_C"/>
</dbReference>
<reference evidence="4 5" key="1">
    <citation type="submission" date="2021-03" db="EMBL/GenBank/DDBJ databases">
        <title>Sequencing the genomes of 1000 actinobacteria strains.</title>
        <authorList>
            <person name="Klenk H.-P."/>
        </authorList>
    </citation>
    <scope>NUCLEOTIDE SEQUENCE [LARGE SCALE GENOMIC DNA]</scope>
    <source>
        <strain evidence="4 5">DSM 46670</strain>
    </source>
</reference>
<sequence>MDQPGSDSRRWMGVGRSADADSRSAAATATAEALIGKDPKLIIVYFAITHDPGAVVTAIREIAPDVPLIGCSTHGEIAPGGPTDGTVLVTAIGGPGIAVSTAAAESVSGRQRDAGAQIAQCTGKVPDLPHRILMILTDGKIRDQEAILRGCYGVVGASIPLIGGAAGDGWRMAHTIVIRDDEVMTDAVVGATIASEAPLAVAVGHGWRKIGEPMIVTSAGNGRVYTLDDRPAMDVYLDRLGAPPEAYTDRQAFMDFAMSRPLGVQRRSGVEARNLSTEIDIEGRSIGSGTAIDHGGLTWAMTGDEDSILAATDTVCEAVLGDLGDREPAGILAFSCAALRAVLGCEGIRRENERIAKWARNAPFSGFYTYGEIARIRGIDGFHNQTLAVLAIG</sequence>
<feature type="region of interest" description="Disordered" evidence="1">
    <location>
        <begin position="1"/>
        <end position="23"/>
    </location>
</feature>
<proteinExistence type="predicted"/>
<dbReference type="Pfam" id="PF10442">
    <property type="entry name" value="FIST_C"/>
    <property type="match status" value="1"/>
</dbReference>
<gene>
    <name evidence="4" type="ORF">JOF56_010486</name>
</gene>
<dbReference type="InterPro" id="IPR013702">
    <property type="entry name" value="FIST_domain_N"/>
</dbReference>
<comment type="caution">
    <text evidence="4">The sequence shown here is derived from an EMBL/GenBank/DDBJ whole genome shotgun (WGS) entry which is preliminary data.</text>
</comment>
<keyword evidence="5" id="KW-1185">Reference proteome</keyword>
<dbReference type="EMBL" id="JAGINW010000001">
    <property type="protein sequence ID" value="MBP2330101.1"/>
    <property type="molecule type" value="Genomic_DNA"/>
</dbReference>
<dbReference type="SMART" id="SM00897">
    <property type="entry name" value="FIST"/>
    <property type="match status" value="1"/>
</dbReference>
<name>A0ABS4U1N3_9PSEU</name>